<proteinExistence type="predicted"/>
<keyword evidence="2" id="KW-1185">Reference proteome</keyword>
<dbReference type="AlphaFoldDB" id="B9XEP3"/>
<name>B9XEP3_PEDPL</name>
<dbReference type="Proteomes" id="UP000003688">
    <property type="component" value="Unassembled WGS sequence"/>
</dbReference>
<dbReference type="RefSeq" id="WP_007414291.1">
    <property type="nucleotide sequence ID" value="NZ_ABOX02000008.1"/>
</dbReference>
<organism evidence="1 2">
    <name type="scientific">Pedosphaera parvula (strain Ellin514)</name>
    <dbReference type="NCBI Taxonomy" id="320771"/>
    <lineage>
        <taxon>Bacteria</taxon>
        <taxon>Pseudomonadati</taxon>
        <taxon>Verrucomicrobiota</taxon>
        <taxon>Pedosphaerae</taxon>
        <taxon>Pedosphaerales</taxon>
        <taxon>Pedosphaeraceae</taxon>
        <taxon>Pedosphaera</taxon>
    </lineage>
</organism>
<evidence type="ECO:0000313" key="1">
    <source>
        <dbReference type="EMBL" id="EEF61757.1"/>
    </source>
</evidence>
<evidence type="ECO:0000313" key="2">
    <source>
        <dbReference type="Proteomes" id="UP000003688"/>
    </source>
</evidence>
<accession>B9XEP3</accession>
<dbReference type="EMBL" id="ABOX02000008">
    <property type="protein sequence ID" value="EEF61757.1"/>
    <property type="molecule type" value="Genomic_DNA"/>
</dbReference>
<sequence length="113" mass="12955">MTPEDARKLLQGLVEGYHKGIYDESFVIHRLYYLAAVIEAEEILAAVPEGVRLVLQKDAALPLPKFEEDNWFMAGVSVRRGEPTEEEIKASLEADKARYRGHCRLHEYLNRRG</sequence>
<reference evidence="1 2" key="1">
    <citation type="journal article" date="2011" name="J. Bacteriol.">
        <title>Genome sequence of 'Pedosphaera parvula' Ellin514, an aerobic Verrucomicrobial isolate from pasture soil.</title>
        <authorList>
            <person name="Kant R."/>
            <person name="van Passel M.W."/>
            <person name="Sangwan P."/>
            <person name="Palva A."/>
            <person name="Lucas S."/>
            <person name="Copeland A."/>
            <person name="Lapidus A."/>
            <person name="Glavina Del Rio T."/>
            <person name="Dalin E."/>
            <person name="Tice H."/>
            <person name="Bruce D."/>
            <person name="Goodwin L."/>
            <person name="Pitluck S."/>
            <person name="Chertkov O."/>
            <person name="Larimer F.W."/>
            <person name="Land M.L."/>
            <person name="Hauser L."/>
            <person name="Brettin T.S."/>
            <person name="Detter J.C."/>
            <person name="Han S."/>
            <person name="de Vos W.M."/>
            <person name="Janssen P.H."/>
            <person name="Smidt H."/>
        </authorList>
    </citation>
    <scope>NUCLEOTIDE SEQUENCE [LARGE SCALE GENOMIC DNA]</scope>
    <source>
        <strain evidence="1 2">Ellin514</strain>
    </source>
</reference>
<comment type="caution">
    <text evidence="1">The sequence shown here is derived from an EMBL/GenBank/DDBJ whole genome shotgun (WGS) entry which is preliminary data.</text>
</comment>
<protein>
    <submittedName>
        <fullName evidence="1">Uncharacterized protein</fullName>
    </submittedName>
</protein>
<gene>
    <name evidence="1" type="ORF">Cflav_PD4797</name>
</gene>